<evidence type="ECO:0000256" key="1">
    <source>
        <dbReference type="SAM" id="MobiDB-lite"/>
    </source>
</evidence>
<keyword evidence="2" id="KW-0732">Signal</keyword>
<gene>
    <name evidence="3" type="ORF">HAX54_030189</name>
</gene>
<protein>
    <submittedName>
        <fullName evidence="3">Uncharacterized protein</fullName>
    </submittedName>
</protein>
<feature type="signal peptide" evidence="2">
    <location>
        <begin position="1"/>
        <end position="18"/>
    </location>
</feature>
<accession>A0ABS8V8L3</accession>
<name>A0ABS8V8L3_DATST</name>
<feature type="compositionally biased region" description="Acidic residues" evidence="1">
    <location>
        <begin position="135"/>
        <end position="145"/>
    </location>
</feature>
<evidence type="ECO:0000313" key="4">
    <source>
        <dbReference type="Proteomes" id="UP000823775"/>
    </source>
</evidence>
<organism evidence="3 4">
    <name type="scientific">Datura stramonium</name>
    <name type="common">Jimsonweed</name>
    <name type="synonym">Common thornapple</name>
    <dbReference type="NCBI Taxonomy" id="4076"/>
    <lineage>
        <taxon>Eukaryota</taxon>
        <taxon>Viridiplantae</taxon>
        <taxon>Streptophyta</taxon>
        <taxon>Embryophyta</taxon>
        <taxon>Tracheophyta</taxon>
        <taxon>Spermatophyta</taxon>
        <taxon>Magnoliopsida</taxon>
        <taxon>eudicotyledons</taxon>
        <taxon>Gunneridae</taxon>
        <taxon>Pentapetalae</taxon>
        <taxon>asterids</taxon>
        <taxon>lamiids</taxon>
        <taxon>Solanales</taxon>
        <taxon>Solanaceae</taxon>
        <taxon>Solanoideae</taxon>
        <taxon>Datureae</taxon>
        <taxon>Datura</taxon>
    </lineage>
</organism>
<proteinExistence type="predicted"/>
<sequence>MTYPIVVLLIVQVVVAHAEKVHFQKWSNRWSQRTVLLKNGPLYRSSYALPADLKNHGSNLLTHSMGLCVNKQPLYARRFHRGRRRADSDSEDPPANDAEEQNNDSKESEDDNNQAEESNEKGNSRKESGDKESAAEESDEQEDSDPPTTPDARTRYIILIKEDLNPIVQVRGPIVEPRLIEGALDKASESALAIAGATAMEAAVDFETSTTKDFALRLHDARDTMMRRYNDEMTHNVMMQVWYCMMQSWYWIVLCGIVEVQVVAGLKFHDWRGSTQHSSAFSQRRSSVILFVSVLFRALVPV</sequence>
<dbReference type="EMBL" id="JACEIK010003773">
    <property type="protein sequence ID" value="MCD9643069.1"/>
    <property type="molecule type" value="Genomic_DNA"/>
</dbReference>
<comment type="caution">
    <text evidence="3">The sequence shown here is derived from an EMBL/GenBank/DDBJ whole genome shotgun (WGS) entry which is preliminary data.</text>
</comment>
<keyword evidence="4" id="KW-1185">Reference proteome</keyword>
<dbReference type="Proteomes" id="UP000823775">
    <property type="component" value="Unassembled WGS sequence"/>
</dbReference>
<feature type="chain" id="PRO_5047331588" evidence="2">
    <location>
        <begin position="19"/>
        <end position="302"/>
    </location>
</feature>
<evidence type="ECO:0000256" key="2">
    <source>
        <dbReference type="SAM" id="SignalP"/>
    </source>
</evidence>
<feature type="region of interest" description="Disordered" evidence="1">
    <location>
        <begin position="81"/>
        <end position="151"/>
    </location>
</feature>
<feature type="compositionally biased region" description="Acidic residues" evidence="1">
    <location>
        <begin position="89"/>
        <end position="114"/>
    </location>
</feature>
<feature type="compositionally biased region" description="Basic and acidic residues" evidence="1">
    <location>
        <begin position="118"/>
        <end position="134"/>
    </location>
</feature>
<evidence type="ECO:0000313" key="3">
    <source>
        <dbReference type="EMBL" id="MCD9643069.1"/>
    </source>
</evidence>
<reference evidence="3 4" key="1">
    <citation type="journal article" date="2021" name="BMC Genomics">
        <title>Datura genome reveals duplications of psychoactive alkaloid biosynthetic genes and high mutation rate following tissue culture.</title>
        <authorList>
            <person name="Rajewski A."/>
            <person name="Carter-House D."/>
            <person name="Stajich J."/>
            <person name="Litt A."/>
        </authorList>
    </citation>
    <scope>NUCLEOTIDE SEQUENCE [LARGE SCALE GENOMIC DNA]</scope>
    <source>
        <strain evidence="3">AR-01</strain>
    </source>
</reference>